<feature type="non-terminal residue" evidence="2">
    <location>
        <position position="78"/>
    </location>
</feature>
<evidence type="ECO:0000259" key="1">
    <source>
        <dbReference type="Pfam" id="PF12804"/>
    </source>
</evidence>
<dbReference type="InterPro" id="IPR029044">
    <property type="entry name" value="Nucleotide-diphossugar_trans"/>
</dbReference>
<gene>
    <name evidence="2" type="ORF">KC729_17180</name>
</gene>
<dbReference type="Pfam" id="PF12804">
    <property type="entry name" value="NTP_transf_3"/>
    <property type="match status" value="1"/>
</dbReference>
<sequence length="78" mass="8379">MTVPADLRWAGLLLAAGQSIRMGQPKSRLSWQGRPLLLHQIEALLDAGADPVVVVLRPADACLLTENAPDRSEAKVIP</sequence>
<reference evidence="2" key="1">
    <citation type="submission" date="2020-04" db="EMBL/GenBank/DDBJ databases">
        <authorList>
            <person name="Zhang T."/>
        </authorList>
    </citation>
    <scope>NUCLEOTIDE SEQUENCE</scope>
    <source>
        <strain evidence="2">HKST-UBA01</strain>
    </source>
</reference>
<dbReference type="EMBL" id="JAGQHR010000689">
    <property type="protein sequence ID" value="MCA9729424.1"/>
    <property type="molecule type" value="Genomic_DNA"/>
</dbReference>
<feature type="domain" description="MobA-like NTP transferase" evidence="1">
    <location>
        <begin position="11"/>
        <end position="60"/>
    </location>
</feature>
<dbReference type="SUPFAM" id="SSF53448">
    <property type="entry name" value="Nucleotide-diphospho-sugar transferases"/>
    <property type="match status" value="1"/>
</dbReference>
<name>A0A956M1E9_UNCEI</name>
<organism evidence="2 3">
    <name type="scientific">Eiseniibacteriota bacterium</name>
    <dbReference type="NCBI Taxonomy" id="2212470"/>
    <lineage>
        <taxon>Bacteria</taxon>
        <taxon>Candidatus Eiseniibacteriota</taxon>
    </lineage>
</organism>
<reference evidence="2" key="2">
    <citation type="journal article" date="2021" name="Microbiome">
        <title>Successional dynamics and alternative stable states in a saline activated sludge microbial community over 9 years.</title>
        <authorList>
            <person name="Wang Y."/>
            <person name="Ye J."/>
            <person name="Ju F."/>
            <person name="Liu L."/>
            <person name="Boyd J.A."/>
            <person name="Deng Y."/>
            <person name="Parks D.H."/>
            <person name="Jiang X."/>
            <person name="Yin X."/>
            <person name="Woodcroft B.J."/>
            <person name="Tyson G.W."/>
            <person name="Hugenholtz P."/>
            <person name="Polz M.F."/>
            <person name="Zhang T."/>
        </authorList>
    </citation>
    <scope>NUCLEOTIDE SEQUENCE</scope>
    <source>
        <strain evidence="2">HKST-UBA01</strain>
    </source>
</reference>
<comment type="caution">
    <text evidence="2">The sequence shown here is derived from an EMBL/GenBank/DDBJ whole genome shotgun (WGS) entry which is preliminary data.</text>
</comment>
<protein>
    <submittedName>
        <fullName evidence="2">NTP transferase domain-containing protein</fullName>
    </submittedName>
</protein>
<dbReference type="Gene3D" id="3.90.550.10">
    <property type="entry name" value="Spore Coat Polysaccharide Biosynthesis Protein SpsA, Chain A"/>
    <property type="match status" value="1"/>
</dbReference>
<accession>A0A956M1E9</accession>
<dbReference type="Proteomes" id="UP000697710">
    <property type="component" value="Unassembled WGS sequence"/>
</dbReference>
<proteinExistence type="predicted"/>
<keyword evidence="2" id="KW-0808">Transferase</keyword>
<dbReference type="InterPro" id="IPR025877">
    <property type="entry name" value="MobA-like_NTP_Trfase"/>
</dbReference>
<dbReference type="AlphaFoldDB" id="A0A956M1E9"/>
<dbReference type="GO" id="GO:0016779">
    <property type="term" value="F:nucleotidyltransferase activity"/>
    <property type="evidence" value="ECO:0007669"/>
    <property type="project" value="UniProtKB-ARBA"/>
</dbReference>
<evidence type="ECO:0000313" key="2">
    <source>
        <dbReference type="EMBL" id="MCA9729424.1"/>
    </source>
</evidence>
<evidence type="ECO:0000313" key="3">
    <source>
        <dbReference type="Proteomes" id="UP000697710"/>
    </source>
</evidence>